<name>A0ABX0KEQ4_9PROT</name>
<keyword evidence="3" id="KW-1185">Reference proteome</keyword>
<keyword evidence="1" id="KW-0472">Membrane</keyword>
<evidence type="ECO:0000313" key="2">
    <source>
        <dbReference type="EMBL" id="NHO33588.1"/>
    </source>
</evidence>
<keyword evidence="1" id="KW-0812">Transmembrane</keyword>
<dbReference type="RefSeq" id="WP_173578097.1">
    <property type="nucleotide sequence ID" value="NZ_WOSW01000032.1"/>
</dbReference>
<accession>A0ABX0KEQ4</accession>
<feature type="transmembrane region" description="Helical" evidence="1">
    <location>
        <begin position="32"/>
        <end position="55"/>
    </location>
</feature>
<organism evidence="2 3">
    <name type="scientific">Acetobacter fallax</name>
    <dbReference type="NCBI Taxonomy" id="1737473"/>
    <lineage>
        <taxon>Bacteria</taxon>
        <taxon>Pseudomonadati</taxon>
        <taxon>Pseudomonadota</taxon>
        <taxon>Alphaproteobacteria</taxon>
        <taxon>Acetobacterales</taxon>
        <taxon>Acetobacteraceae</taxon>
        <taxon>Acetobacter</taxon>
    </lineage>
</organism>
<comment type="caution">
    <text evidence="2">The sequence shown here is derived from an EMBL/GenBank/DDBJ whole genome shotgun (WGS) entry which is preliminary data.</text>
</comment>
<evidence type="ECO:0000256" key="1">
    <source>
        <dbReference type="SAM" id="Phobius"/>
    </source>
</evidence>
<reference evidence="2 3" key="1">
    <citation type="journal article" date="2020" name="Int. J. Syst. Evol. Microbiol.">
        <title>Novel acetic acid bacteria from cider fermentations: Acetobacter conturbans sp. nov. and Acetobacter fallax sp. nov.</title>
        <authorList>
            <person name="Sombolestani A.S."/>
            <person name="Cleenwerck I."/>
            <person name="Cnockaert M."/>
            <person name="Borremans W."/>
            <person name="Wieme A.D."/>
            <person name="De Vuyst L."/>
            <person name="Vandamme P."/>
        </authorList>
    </citation>
    <scope>NUCLEOTIDE SEQUENCE [LARGE SCALE GENOMIC DNA]</scope>
    <source>
        <strain evidence="2 3">LMG 1637</strain>
    </source>
</reference>
<protein>
    <submittedName>
        <fullName evidence="2">Uncharacterized protein</fullName>
    </submittedName>
</protein>
<proteinExistence type="predicted"/>
<dbReference type="EMBL" id="WOSW01000032">
    <property type="protein sequence ID" value="NHO33588.1"/>
    <property type="molecule type" value="Genomic_DNA"/>
</dbReference>
<gene>
    <name evidence="2" type="ORF">GOB84_13685</name>
</gene>
<keyword evidence="1" id="KW-1133">Transmembrane helix</keyword>
<sequence>MRSGLIIVALTAWCLALICIAGSFLMPDTGRTGLWLVSGFGFGMAGLVVALINLWRQRRGPD</sequence>
<evidence type="ECO:0000313" key="3">
    <source>
        <dbReference type="Proteomes" id="UP000615326"/>
    </source>
</evidence>
<dbReference type="Proteomes" id="UP000615326">
    <property type="component" value="Unassembled WGS sequence"/>
</dbReference>
<feature type="transmembrane region" description="Helical" evidence="1">
    <location>
        <begin position="5"/>
        <end position="26"/>
    </location>
</feature>